<comment type="similarity">
    <text evidence="8 9">Belongs to the TRAP transporter small permease family.</text>
</comment>
<evidence type="ECO:0000256" key="5">
    <source>
        <dbReference type="ARBA" id="ARBA00022692"/>
    </source>
</evidence>
<keyword evidence="5 9" id="KW-0812">Transmembrane</keyword>
<feature type="domain" description="Tripartite ATP-independent periplasmic transporters DctQ component" evidence="10">
    <location>
        <begin position="46"/>
        <end position="173"/>
    </location>
</feature>
<feature type="transmembrane region" description="Helical" evidence="9">
    <location>
        <begin position="26"/>
        <end position="49"/>
    </location>
</feature>
<dbReference type="Proteomes" id="UP000182284">
    <property type="component" value="Unassembled WGS sequence"/>
</dbReference>
<evidence type="ECO:0000256" key="7">
    <source>
        <dbReference type="ARBA" id="ARBA00023136"/>
    </source>
</evidence>
<comment type="subunit">
    <text evidence="9">The complex comprises the extracytoplasmic solute receptor protein and the two transmembrane proteins.</text>
</comment>
<sequence length="190" mass="20837">MHMTGTPLHSSQRRNAVQNLLRVRQAYGGILTLCGLISGWLTFAVMLLVVTNVVLRYGFNIPIPGTLELTEGALPLIIFLSLALTQFHQGHIKVVILTQHMPAGLRRVFRVIAMLVGAGLFAWAAWAGWHGALKSLAIGEVERGSIRYPIYPIKFAVVAGMVLLTIQFLLDALSFALGHDLDELEEGILE</sequence>
<keyword evidence="3" id="KW-1003">Cell membrane</keyword>
<feature type="transmembrane region" description="Helical" evidence="9">
    <location>
        <begin position="108"/>
        <end position="129"/>
    </location>
</feature>
<dbReference type="OrthoDB" id="2877624at2"/>
<protein>
    <recommendedName>
        <fullName evidence="9">TRAP transporter small permease protein</fullName>
    </recommendedName>
</protein>
<evidence type="ECO:0000256" key="4">
    <source>
        <dbReference type="ARBA" id="ARBA00022519"/>
    </source>
</evidence>
<evidence type="ECO:0000256" key="1">
    <source>
        <dbReference type="ARBA" id="ARBA00004429"/>
    </source>
</evidence>
<evidence type="ECO:0000313" key="11">
    <source>
        <dbReference type="EMBL" id="SDG27938.1"/>
    </source>
</evidence>
<dbReference type="GO" id="GO:0015740">
    <property type="term" value="P:C4-dicarboxylate transport"/>
    <property type="evidence" value="ECO:0007669"/>
    <property type="project" value="TreeGrafter"/>
</dbReference>
<evidence type="ECO:0000256" key="2">
    <source>
        <dbReference type="ARBA" id="ARBA00022448"/>
    </source>
</evidence>
<name>A0A1G7SYA7_9RHOB</name>
<feature type="transmembrane region" description="Helical" evidence="9">
    <location>
        <begin position="69"/>
        <end position="87"/>
    </location>
</feature>
<dbReference type="GO" id="GO:0022857">
    <property type="term" value="F:transmembrane transporter activity"/>
    <property type="evidence" value="ECO:0007669"/>
    <property type="project" value="UniProtKB-UniRule"/>
</dbReference>
<dbReference type="EMBL" id="FNBL01000015">
    <property type="protein sequence ID" value="SDG27938.1"/>
    <property type="molecule type" value="Genomic_DNA"/>
</dbReference>
<gene>
    <name evidence="11" type="ORF">SAMN04488117_11586</name>
</gene>
<reference evidence="11 12" key="1">
    <citation type="submission" date="2016-10" db="EMBL/GenBank/DDBJ databases">
        <authorList>
            <person name="de Groot N.N."/>
        </authorList>
    </citation>
    <scope>NUCLEOTIDE SEQUENCE [LARGE SCALE GENOMIC DNA]</scope>
    <source>
        <strain evidence="11 12">DSM 27375</strain>
    </source>
</reference>
<keyword evidence="7 9" id="KW-0472">Membrane</keyword>
<organism evidence="11 12">
    <name type="scientific">Celeribacter baekdonensis</name>
    <dbReference type="NCBI Taxonomy" id="875171"/>
    <lineage>
        <taxon>Bacteria</taxon>
        <taxon>Pseudomonadati</taxon>
        <taxon>Pseudomonadota</taxon>
        <taxon>Alphaproteobacteria</taxon>
        <taxon>Rhodobacterales</taxon>
        <taxon>Roseobacteraceae</taxon>
        <taxon>Celeribacter</taxon>
    </lineage>
</organism>
<keyword evidence="6 9" id="KW-1133">Transmembrane helix</keyword>
<accession>A0A1G7SYA7</accession>
<comment type="subcellular location">
    <subcellularLocation>
        <location evidence="1 9">Cell inner membrane</location>
        <topology evidence="1 9">Multi-pass membrane protein</topology>
    </subcellularLocation>
</comment>
<dbReference type="InterPro" id="IPR055348">
    <property type="entry name" value="DctQ"/>
</dbReference>
<dbReference type="PANTHER" id="PTHR35011:SF10">
    <property type="entry name" value="TRAP TRANSPORTER SMALL PERMEASE PROTEIN"/>
    <property type="match status" value="1"/>
</dbReference>
<dbReference type="Pfam" id="PF04290">
    <property type="entry name" value="DctQ"/>
    <property type="match status" value="1"/>
</dbReference>
<evidence type="ECO:0000256" key="6">
    <source>
        <dbReference type="ARBA" id="ARBA00022989"/>
    </source>
</evidence>
<keyword evidence="4 9" id="KW-0997">Cell inner membrane</keyword>
<proteinExistence type="inferred from homology"/>
<evidence type="ECO:0000259" key="10">
    <source>
        <dbReference type="Pfam" id="PF04290"/>
    </source>
</evidence>
<evidence type="ECO:0000313" key="12">
    <source>
        <dbReference type="Proteomes" id="UP000182284"/>
    </source>
</evidence>
<dbReference type="AlphaFoldDB" id="A0A1G7SYA7"/>
<evidence type="ECO:0000256" key="3">
    <source>
        <dbReference type="ARBA" id="ARBA00022475"/>
    </source>
</evidence>
<evidence type="ECO:0000256" key="8">
    <source>
        <dbReference type="ARBA" id="ARBA00038436"/>
    </source>
</evidence>
<feature type="transmembrane region" description="Helical" evidence="9">
    <location>
        <begin position="149"/>
        <end position="170"/>
    </location>
</feature>
<keyword evidence="2 9" id="KW-0813">Transport</keyword>
<dbReference type="GO" id="GO:0005886">
    <property type="term" value="C:plasma membrane"/>
    <property type="evidence" value="ECO:0007669"/>
    <property type="project" value="UniProtKB-SubCell"/>
</dbReference>
<comment type="function">
    <text evidence="9">Part of the tripartite ATP-independent periplasmic (TRAP) transport system.</text>
</comment>
<dbReference type="InterPro" id="IPR007387">
    <property type="entry name" value="TRAP_DctQ"/>
</dbReference>
<evidence type="ECO:0000256" key="9">
    <source>
        <dbReference type="RuleBase" id="RU369079"/>
    </source>
</evidence>
<dbReference type="PANTHER" id="PTHR35011">
    <property type="entry name" value="2,3-DIKETO-L-GULONATE TRAP TRANSPORTER SMALL PERMEASE PROTEIN YIAM"/>
    <property type="match status" value="1"/>
</dbReference>